<keyword evidence="9" id="KW-0576">Peroxisome</keyword>
<evidence type="ECO:0000256" key="1">
    <source>
        <dbReference type="ARBA" id="ARBA00004477"/>
    </source>
</evidence>
<evidence type="ECO:0000256" key="2">
    <source>
        <dbReference type="ARBA" id="ARBA00004541"/>
    </source>
</evidence>
<evidence type="ECO:0000256" key="5">
    <source>
        <dbReference type="ARBA" id="ARBA00022692"/>
    </source>
</evidence>
<dbReference type="Proteomes" id="UP000663868">
    <property type="component" value="Unassembled WGS sequence"/>
</dbReference>
<evidence type="ECO:0000256" key="8">
    <source>
        <dbReference type="ARBA" id="ARBA00023136"/>
    </source>
</evidence>
<keyword evidence="10" id="KW-0143">Chaperone</keyword>
<sequence>MGSIALTVLTLTLGMFFMFVGQFKVTPKFFPDIHEDMRREFGRLNKVFPLYAQTGWRPFAKNFRLAVGITEFVCGAILVLIPGRLKQLANVILLMIMLGAVYVHYMLHDKFERIAPGLVFSLLLLTRLIIHRQVTQREKRSKTEKKPAKVDKKPTKVEKKEESEEEEEDDEEGVEQESDDQESQSDNEDKHDKKKNKKNK</sequence>
<dbReference type="Proteomes" id="UP000663845">
    <property type="component" value="Unassembled WGS sequence"/>
</dbReference>
<dbReference type="Proteomes" id="UP000663881">
    <property type="component" value="Unassembled WGS sequence"/>
</dbReference>
<dbReference type="EMBL" id="CAJOBB010006988">
    <property type="protein sequence ID" value="CAF4175413.1"/>
    <property type="molecule type" value="Genomic_DNA"/>
</dbReference>
<evidence type="ECO:0000256" key="13">
    <source>
        <dbReference type="SAM" id="MobiDB-lite"/>
    </source>
</evidence>
<accession>A0A813X3A2</accession>
<dbReference type="Proteomes" id="UP000663860">
    <property type="component" value="Unassembled WGS sequence"/>
</dbReference>
<comment type="subcellular location">
    <subcellularLocation>
        <location evidence="2">Cytoplasmic vesicle</location>
    </subcellularLocation>
    <subcellularLocation>
        <location evidence="1">Endoplasmic reticulum membrane</location>
        <topology evidence="1">Multi-pass membrane protein</topology>
    </subcellularLocation>
    <subcellularLocation>
        <location evidence="3">Peroxisome membrane</location>
        <topology evidence="3">Multi-pass membrane protein</topology>
    </subcellularLocation>
</comment>
<dbReference type="EMBL" id="CAJNOE010000073">
    <property type="protein sequence ID" value="CAF0862250.1"/>
    <property type="molecule type" value="Genomic_DNA"/>
</dbReference>
<dbReference type="PANTHER" id="PTHR13163:SF0">
    <property type="entry name" value="NOVEL ACETYLCHOLINE RECEPTOR CHAPERONE"/>
    <property type="match status" value="1"/>
</dbReference>
<keyword evidence="7 14" id="KW-1133">Transmembrane helix</keyword>
<keyword evidence="6" id="KW-0256">Endoplasmic reticulum</keyword>
<dbReference type="InterPro" id="IPR032808">
    <property type="entry name" value="DoxX"/>
</dbReference>
<dbReference type="EMBL" id="CAJOAZ010000021">
    <property type="protein sequence ID" value="CAF3492238.1"/>
    <property type="molecule type" value="Genomic_DNA"/>
</dbReference>
<gene>
    <name evidence="16" type="ORF">IZO911_LOCUS10192</name>
    <name evidence="15" type="ORF">JYZ213_LOCUS8433</name>
    <name evidence="20" type="ORF">KXQ929_LOCUS38638</name>
    <name evidence="19" type="ORF">OKA104_LOCUS2993</name>
    <name evidence="18" type="ORF">OXD698_LOCUS805</name>
    <name evidence="17" type="ORF">VCS650_LOCUS7899</name>
</gene>
<feature type="compositionally biased region" description="Basic and acidic residues" evidence="13">
    <location>
        <begin position="144"/>
        <end position="162"/>
    </location>
</feature>
<evidence type="ECO:0000256" key="11">
    <source>
        <dbReference type="ARBA" id="ARBA00023329"/>
    </source>
</evidence>
<name>A0A813X3A2_9BILA</name>
<dbReference type="AlphaFoldDB" id="A0A813X3A2"/>
<evidence type="ECO:0000313" key="16">
    <source>
        <dbReference type="EMBL" id="CAF0862250.1"/>
    </source>
</evidence>
<evidence type="ECO:0000313" key="21">
    <source>
        <dbReference type="Proteomes" id="UP000663845"/>
    </source>
</evidence>
<dbReference type="EMBL" id="CAJOAY010000086">
    <property type="protein sequence ID" value="CAF3528774.1"/>
    <property type="molecule type" value="Genomic_DNA"/>
</dbReference>
<feature type="transmembrane region" description="Helical" evidence="14">
    <location>
        <begin position="113"/>
        <end position="130"/>
    </location>
</feature>
<evidence type="ECO:0000256" key="9">
    <source>
        <dbReference type="ARBA" id="ARBA00023140"/>
    </source>
</evidence>
<dbReference type="Proteomes" id="UP000663844">
    <property type="component" value="Unassembled WGS sequence"/>
</dbReference>
<evidence type="ECO:0000313" key="17">
    <source>
        <dbReference type="EMBL" id="CAF0874388.1"/>
    </source>
</evidence>
<dbReference type="Pfam" id="PF13564">
    <property type="entry name" value="DoxX_2"/>
    <property type="match status" value="1"/>
</dbReference>
<feature type="transmembrane region" description="Helical" evidence="14">
    <location>
        <begin position="63"/>
        <end position="81"/>
    </location>
</feature>
<dbReference type="EMBL" id="CAJNOG010000057">
    <property type="protein sequence ID" value="CAF0861064.1"/>
    <property type="molecule type" value="Genomic_DNA"/>
</dbReference>
<dbReference type="OrthoDB" id="432685at2759"/>
<evidence type="ECO:0000313" key="18">
    <source>
        <dbReference type="EMBL" id="CAF3492238.1"/>
    </source>
</evidence>
<dbReference type="GO" id="GO:2000010">
    <property type="term" value="P:positive regulation of protein localization to cell surface"/>
    <property type="evidence" value="ECO:0007669"/>
    <property type="project" value="TreeGrafter"/>
</dbReference>
<evidence type="ECO:0000313" key="20">
    <source>
        <dbReference type="EMBL" id="CAF4175413.1"/>
    </source>
</evidence>
<keyword evidence="11" id="KW-0968">Cytoplasmic vesicle</keyword>
<dbReference type="GO" id="GO:0005778">
    <property type="term" value="C:peroxisomal membrane"/>
    <property type="evidence" value="ECO:0007669"/>
    <property type="project" value="UniProtKB-SubCell"/>
</dbReference>
<feature type="region of interest" description="Disordered" evidence="13">
    <location>
        <begin position="136"/>
        <end position="200"/>
    </location>
</feature>
<feature type="transmembrane region" description="Helical" evidence="14">
    <location>
        <begin position="88"/>
        <end position="107"/>
    </location>
</feature>
<evidence type="ECO:0000256" key="4">
    <source>
        <dbReference type="ARBA" id="ARBA00006679"/>
    </source>
</evidence>
<protein>
    <recommendedName>
        <fullName evidence="12">Novel acetylcholine receptor chaperone</fullName>
    </recommendedName>
</protein>
<feature type="compositionally biased region" description="Acidic residues" evidence="13">
    <location>
        <begin position="163"/>
        <end position="186"/>
    </location>
</feature>
<evidence type="ECO:0000256" key="10">
    <source>
        <dbReference type="ARBA" id="ARBA00023186"/>
    </source>
</evidence>
<evidence type="ECO:0000256" key="7">
    <source>
        <dbReference type="ARBA" id="ARBA00022989"/>
    </source>
</evidence>
<dbReference type="PANTHER" id="PTHR13163">
    <property type="entry name" value="SPINAL CORD EXPRESSION PROTEIN 4"/>
    <property type="match status" value="1"/>
</dbReference>
<comment type="similarity">
    <text evidence="4">Belongs to the DoxX family.</text>
</comment>
<dbReference type="GO" id="GO:0031410">
    <property type="term" value="C:cytoplasmic vesicle"/>
    <property type="evidence" value="ECO:0007669"/>
    <property type="project" value="UniProtKB-SubCell"/>
</dbReference>
<organism evidence="15 21">
    <name type="scientific">Adineta steineri</name>
    <dbReference type="NCBI Taxonomy" id="433720"/>
    <lineage>
        <taxon>Eukaryota</taxon>
        <taxon>Metazoa</taxon>
        <taxon>Spiralia</taxon>
        <taxon>Gnathifera</taxon>
        <taxon>Rotifera</taxon>
        <taxon>Eurotatoria</taxon>
        <taxon>Bdelloidea</taxon>
        <taxon>Adinetida</taxon>
        <taxon>Adinetidae</taxon>
        <taxon>Adineta</taxon>
    </lineage>
</organism>
<evidence type="ECO:0000313" key="15">
    <source>
        <dbReference type="EMBL" id="CAF0861064.1"/>
    </source>
</evidence>
<evidence type="ECO:0000256" key="6">
    <source>
        <dbReference type="ARBA" id="ARBA00022824"/>
    </source>
</evidence>
<evidence type="ECO:0000256" key="14">
    <source>
        <dbReference type="SAM" id="Phobius"/>
    </source>
</evidence>
<proteinExistence type="inferred from homology"/>
<keyword evidence="8 14" id="KW-0472">Membrane</keyword>
<comment type="caution">
    <text evidence="15">The sequence shown here is derived from an EMBL/GenBank/DDBJ whole genome shotgun (WGS) entry which is preliminary data.</text>
</comment>
<dbReference type="Proteomes" id="UP000663891">
    <property type="component" value="Unassembled WGS sequence"/>
</dbReference>
<reference evidence="15" key="1">
    <citation type="submission" date="2021-02" db="EMBL/GenBank/DDBJ databases">
        <authorList>
            <person name="Nowell W R."/>
        </authorList>
    </citation>
    <scope>NUCLEOTIDE SEQUENCE</scope>
</reference>
<evidence type="ECO:0000256" key="12">
    <source>
        <dbReference type="ARBA" id="ARBA00024424"/>
    </source>
</evidence>
<keyword evidence="5 14" id="KW-0812">Transmembrane</keyword>
<dbReference type="GO" id="GO:0051131">
    <property type="term" value="P:chaperone-mediated protein complex assembly"/>
    <property type="evidence" value="ECO:0007669"/>
    <property type="project" value="TreeGrafter"/>
</dbReference>
<dbReference type="GO" id="GO:0005789">
    <property type="term" value="C:endoplasmic reticulum membrane"/>
    <property type="evidence" value="ECO:0007669"/>
    <property type="project" value="UniProtKB-SubCell"/>
</dbReference>
<dbReference type="InterPro" id="IPR040399">
    <property type="entry name" value="TMEM35A/B"/>
</dbReference>
<evidence type="ECO:0000256" key="3">
    <source>
        <dbReference type="ARBA" id="ARBA00004585"/>
    </source>
</evidence>
<dbReference type="EMBL" id="CAJNON010000051">
    <property type="protein sequence ID" value="CAF0874388.1"/>
    <property type="molecule type" value="Genomic_DNA"/>
</dbReference>
<evidence type="ECO:0000313" key="19">
    <source>
        <dbReference type="EMBL" id="CAF3528774.1"/>
    </source>
</evidence>